<name>A0A9P4LC14_9PLEO</name>
<keyword evidence="1" id="KW-1133">Transmembrane helix</keyword>
<keyword evidence="3" id="KW-1185">Reference proteome</keyword>
<dbReference type="EMBL" id="ML976615">
    <property type="protein sequence ID" value="KAF1849218.1"/>
    <property type="molecule type" value="Genomic_DNA"/>
</dbReference>
<dbReference type="Proteomes" id="UP000800039">
    <property type="component" value="Unassembled WGS sequence"/>
</dbReference>
<gene>
    <name evidence="2" type="ORF">K460DRAFT_87577</name>
</gene>
<feature type="transmembrane region" description="Helical" evidence="1">
    <location>
        <begin position="12"/>
        <end position="31"/>
    </location>
</feature>
<keyword evidence="1" id="KW-0812">Transmembrane</keyword>
<organism evidence="2 3">
    <name type="scientific">Cucurbitaria berberidis CBS 394.84</name>
    <dbReference type="NCBI Taxonomy" id="1168544"/>
    <lineage>
        <taxon>Eukaryota</taxon>
        <taxon>Fungi</taxon>
        <taxon>Dikarya</taxon>
        <taxon>Ascomycota</taxon>
        <taxon>Pezizomycotina</taxon>
        <taxon>Dothideomycetes</taxon>
        <taxon>Pleosporomycetidae</taxon>
        <taxon>Pleosporales</taxon>
        <taxon>Pleosporineae</taxon>
        <taxon>Cucurbitariaceae</taxon>
        <taxon>Cucurbitaria</taxon>
    </lineage>
</organism>
<evidence type="ECO:0000313" key="2">
    <source>
        <dbReference type="EMBL" id="KAF1849218.1"/>
    </source>
</evidence>
<dbReference type="GeneID" id="63856025"/>
<dbReference type="RefSeq" id="XP_040791781.1">
    <property type="nucleotide sequence ID" value="XM_040938768.1"/>
</dbReference>
<accession>A0A9P4LC14</accession>
<comment type="caution">
    <text evidence="2">The sequence shown here is derived from an EMBL/GenBank/DDBJ whole genome shotgun (WGS) entry which is preliminary data.</text>
</comment>
<sequence>MYCIACIRWMDILCFFQGSGIAFPACIFGFANRPVLLLGFCLARIRMGWAGIMGMDLGLGIGLGYHDTSGVHNASMSLSSPLALHTTHPLISSSLPAFLHSLLVLCLVVKSRGVHCISSVVVSSTLLVPAVILSMQRDGQHPGTPYRRVQFHLPVRDRHQLLRGFGQPLHDWHGWRDGGEYIGVRCGRRYAHQRRPGMRG</sequence>
<proteinExistence type="predicted"/>
<evidence type="ECO:0000256" key="1">
    <source>
        <dbReference type="SAM" id="Phobius"/>
    </source>
</evidence>
<keyword evidence="1" id="KW-0472">Membrane</keyword>
<dbReference type="AlphaFoldDB" id="A0A9P4LC14"/>
<evidence type="ECO:0000313" key="3">
    <source>
        <dbReference type="Proteomes" id="UP000800039"/>
    </source>
</evidence>
<reference evidence="2" key="1">
    <citation type="submission" date="2020-01" db="EMBL/GenBank/DDBJ databases">
        <authorList>
            <consortium name="DOE Joint Genome Institute"/>
            <person name="Haridas S."/>
            <person name="Albert R."/>
            <person name="Binder M."/>
            <person name="Bloem J."/>
            <person name="Labutti K."/>
            <person name="Salamov A."/>
            <person name="Andreopoulos B."/>
            <person name="Baker S.E."/>
            <person name="Barry K."/>
            <person name="Bills G."/>
            <person name="Bluhm B.H."/>
            <person name="Cannon C."/>
            <person name="Castanera R."/>
            <person name="Culley D.E."/>
            <person name="Daum C."/>
            <person name="Ezra D."/>
            <person name="Gonzalez J.B."/>
            <person name="Henrissat B."/>
            <person name="Kuo A."/>
            <person name="Liang C."/>
            <person name="Lipzen A."/>
            <person name="Lutzoni F."/>
            <person name="Magnuson J."/>
            <person name="Mondo S."/>
            <person name="Nolan M."/>
            <person name="Ohm R."/>
            <person name="Pangilinan J."/>
            <person name="Park H.-J."/>
            <person name="Ramirez L."/>
            <person name="Alfaro M."/>
            <person name="Sun H."/>
            <person name="Tritt A."/>
            <person name="Yoshinaga Y."/>
            <person name="Zwiers L.-H."/>
            <person name="Turgeon B.G."/>
            <person name="Goodwin S.B."/>
            <person name="Spatafora J.W."/>
            <person name="Crous P.W."/>
            <person name="Grigoriev I.V."/>
        </authorList>
    </citation>
    <scope>NUCLEOTIDE SEQUENCE</scope>
    <source>
        <strain evidence="2">CBS 394.84</strain>
    </source>
</reference>
<protein>
    <submittedName>
        <fullName evidence="2">Uncharacterized protein</fullName>
    </submittedName>
</protein>